<evidence type="ECO:0000256" key="1">
    <source>
        <dbReference type="ARBA" id="ARBA00022679"/>
    </source>
</evidence>
<dbReference type="CDD" id="cd01449">
    <property type="entry name" value="TST_Repeat_2"/>
    <property type="match status" value="1"/>
</dbReference>
<keyword evidence="5" id="KW-1185">Reference proteome</keyword>
<dbReference type="Pfam" id="PF00581">
    <property type="entry name" value="Rhodanese"/>
    <property type="match status" value="2"/>
</dbReference>
<dbReference type="Gene3D" id="3.40.250.10">
    <property type="entry name" value="Rhodanese-like domain"/>
    <property type="match status" value="2"/>
</dbReference>
<dbReference type="PANTHER" id="PTHR11364">
    <property type="entry name" value="THIOSULFATE SULFERTANSFERASE"/>
    <property type="match status" value="1"/>
</dbReference>
<dbReference type="AlphaFoldDB" id="A0A511B1X4"/>
<dbReference type="Proteomes" id="UP000321230">
    <property type="component" value="Unassembled WGS sequence"/>
</dbReference>
<protein>
    <submittedName>
        <fullName evidence="4">Sulfurtransferase</fullName>
    </submittedName>
</protein>
<evidence type="ECO:0000259" key="3">
    <source>
        <dbReference type="PROSITE" id="PS50206"/>
    </source>
</evidence>
<dbReference type="SUPFAM" id="SSF52821">
    <property type="entry name" value="Rhodanese/Cell cycle control phosphatase"/>
    <property type="match status" value="2"/>
</dbReference>
<keyword evidence="2" id="KW-0677">Repeat</keyword>
<name>A0A511B1X4_9PROT</name>
<dbReference type="GO" id="GO:0004792">
    <property type="term" value="F:thiosulfate-cyanide sulfurtransferase activity"/>
    <property type="evidence" value="ECO:0007669"/>
    <property type="project" value="TreeGrafter"/>
</dbReference>
<keyword evidence="1 4" id="KW-0808">Transferase</keyword>
<dbReference type="OrthoDB" id="9781034at2"/>
<dbReference type="InterPro" id="IPR001763">
    <property type="entry name" value="Rhodanese-like_dom"/>
</dbReference>
<dbReference type="SMART" id="SM00450">
    <property type="entry name" value="RHOD"/>
    <property type="match status" value="2"/>
</dbReference>
<reference evidence="4 5" key="1">
    <citation type="submission" date="2019-07" db="EMBL/GenBank/DDBJ databases">
        <title>Whole genome shotgun sequence of Gluconobacter wancherniae NBRC 103581.</title>
        <authorList>
            <person name="Hosoyama A."/>
            <person name="Uohara A."/>
            <person name="Ohji S."/>
            <person name="Ichikawa N."/>
        </authorList>
    </citation>
    <scope>NUCLEOTIDE SEQUENCE [LARGE SCALE GENOMIC DNA]</scope>
    <source>
        <strain evidence="4 5">NBRC 103581</strain>
    </source>
</reference>
<organism evidence="4 5">
    <name type="scientific">Gluconobacter wancherniae NBRC 103581</name>
    <dbReference type="NCBI Taxonomy" id="656744"/>
    <lineage>
        <taxon>Bacteria</taxon>
        <taxon>Pseudomonadati</taxon>
        <taxon>Pseudomonadota</taxon>
        <taxon>Alphaproteobacteria</taxon>
        <taxon>Acetobacterales</taxon>
        <taxon>Acetobacteraceae</taxon>
        <taxon>Gluconobacter</taxon>
    </lineage>
</organism>
<dbReference type="CDD" id="cd01448">
    <property type="entry name" value="TST_Repeat_1"/>
    <property type="match status" value="1"/>
</dbReference>
<evidence type="ECO:0000313" key="4">
    <source>
        <dbReference type="EMBL" id="GEK93471.1"/>
    </source>
</evidence>
<comment type="caution">
    <text evidence="4">The sequence shown here is derived from an EMBL/GenBank/DDBJ whole genome shotgun (WGS) entry which is preliminary data.</text>
</comment>
<proteinExistence type="predicted"/>
<gene>
    <name evidence="4" type="ORF">GWA01_12410</name>
</gene>
<feature type="domain" description="Rhodanese" evidence="3">
    <location>
        <begin position="162"/>
        <end position="273"/>
    </location>
</feature>
<evidence type="ECO:0000256" key="2">
    <source>
        <dbReference type="ARBA" id="ARBA00022737"/>
    </source>
</evidence>
<dbReference type="EMBL" id="BJUZ01000001">
    <property type="protein sequence ID" value="GEK93471.1"/>
    <property type="molecule type" value="Genomic_DNA"/>
</dbReference>
<dbReference type="RefSeq" id="WP_146794984.1">
    <property type="nucleotide sequence ID" value="NZ_BARC01000013.1"/>
</dbReference>
<dbReference type="PROSITE" id="PS50206">
    <property type="entry name" value="RHODANESE_3"/>
    <property type="match status" value="2"/>
</dbReference>
<dbReference type="InterPro" id="IPR045078">
    <property type="entry name" value="TST/MPST-like"/>
</dbReference>
<dbReference type="PANTHER" id="PTHR11364:SF27">
    <property type="entry name" value="SULFURTRANSFERASE"/>
    <property type="match status" value="1"/>
</dbReference>
<sequence>MISPLLDAQAILSEGLRYVPLDASVLLPGQKGDPDKAFAEARMVGARRFDIDVFSDPESAYPHTVPGVARFCALMGALGLTEDTPILFYDQRGSAGACRGWWLARLFGHRDVRILDGGLKAWREVGGAVESGPVHEPVPALYRARLEYGLLAGAGDVLAALSDDHRIVLDARSAPRFAAEVPEPRPGVRGGHMPGALNLDWTGLLDAEGFFLKPDVLRTRFAPVAGRKVIASCGSGLTAATLLAGLEIAGLPSGAMFDGSWAEWGSDPQAPIVTGKV</sequence>
<accession>A0A511B1X4</accession>
<evidence type="ECO:0000313" key="5">
    <source>
        <dbReference type="Proteomes" id="UP000321230"/>
    </source>
</evidence>
<feature type="domain" description="Rhodanese" evidence="3">
    <location>
        <begin position="27"/>
        <end position="131"/>
    </location>
</feature>
<dbReference type="InterPro" id="IPR036873">
    <property type="entry name" value="Rhodanese-like_dom_sf"/>
</dbReference>